<evidence type="ECO:0000256" key="2">
    <source>
        <dbReference type="ARBA" id="ARBA00009409"/>
    </source>
</evidence>
<sequence>MPELPEVETVRRGLAQACLGVTCLGGEVLDRRGLASPQSEAAFLHGLRGQTFVDWQRRGKYLLGRLAMMASTSRTGEGHEPGGWLGVHLRMTGQLLWLEANAPLQKHTRVRLFFEGQRELRFVDQRTFGKLWWVSPDQTPEGVISGLQHLGPEPLSPQFSASYLQERLRDRKRPIKSALLDQALVAGLGNIYTDEALFLSGLHPATPGSELTFSQLQRLQSAIVQVLETSLREGGTTFSDFRNLSGVNGNYGGVAWVYRRGGQPCRVCNTVILRLKLAGRSSHFCPYCQPLTSHLNPEAKNNFAI</sequence>
<dbReference type="GO" id="GO:0034039">
    <property type="term" value="F:8-oxo-7,8-dihydroguanine DNA N-glycosylase activity"/>
    <property type="evidence" value="ECO:0007669"/>
    <property type="project" value="TreeGrafter"/>
</dbReference>
<keyword evidence="12 16" id="KW-0511">Multifunctional enzyme</keyword>
<evidence type="ECO:0000259" key="17">
    <source>
        <dbReference type="PROSITE" id="PS51066"/>
    </source>
</evidence>
<dbReference type="PROSITE" id="PS51066">
    <property type="entry name" value="ZF_FPG_2"/>
    <property type="match status" value="1"/>
</dbReference>
<feature type="binding site" evidence="16">
    <location>
        <position position="171"/>
    </location>
    <ligand>
        <name>DNA</name>
        <dbReference type="ChEBI" id="CHEBI:16991"/>
    </ligand>
</feature>
<comment type="catalytic activity">
    <reaction evidence="1 16">
        <text>Hydrolysis of DNA containing ring-opened 7-methylguanine residues, releasing 2,6-diamino-4-hydroxy-5-(N-methyl)formamidopyrimidine.</text>
        <dbReference type="EC" id="3.2.2.23"/>
    </reaction>
</comment>
<dbReference type="SUPFAM" id="SSF57716">
    <property type="entry name" value="Glucocorticoid receptor-like (DNA-binding domain)"/>
    <property type="match status" value="1"/>
</dbReference>
<dbReference type="InterPro" id="IPR015887">
    <property type="entry name" value="DNA_glyclase_Znf_dom_DNA_BS"/>
</dbReference>
<keyword evidence="10 16" id="KW-0234">DNA repair</keyword>
<dbReference type="GO" id="GO:0003690">
    <property type="term" value="F:double-stranded DNA binding"/>
    <property type="evidence" value="ECO:0007669"/>
    <property type="project" value="UniProtKB-ARBA"/>
</dbReference>
<evidence type="ECO:0000256" key="8">
    <source>
        <dbReference type="ARBA" id="ARBA00022833"/>
    </source>
</evidence>
<keyword evidence="7 16" id="KW-0378">Hydrolase</keyword>
<dbReference type="InterPro" id="IPR000214">
    <property type="entry name" value="Znf_DNA_glyclase/AP_lyase"/>
</dbReference>
<evidence type="ECO:0000313" key="19">
    <source>
        <dbReference type="EMBL" id="NCJ06365.1"/>
    </source>
</evidence>
<dbReference type="Pfam" id="PF06831">
    <property type="entry name" value="H2TH"/>
    <property type="match status" value="1"/>
</dbReference>
<dbReference type="Pfam" id="PF06827">
    <property type="entry name" value="zf-FPG_IleRS"/>
    <property type="match status" value="1"/>
</dbReference>
<keyword evidence="11 16" id="KW-0456">Lyase</keyword>
<evidence type="ECO:0000256" key="1">
    <source>
        <dbReference type="ARBA" id="ARBA00001668"/>
    </source>
</evidence>
<dbReference type="InterPro" id="IPR015886">
    <property type="entry name" value="H2TH_FPG"/>
</dbReference>
<organism evidence="19 20">
    <name type="scientific">Petrachloros mirabilis ULC683</name>
    <dbReference type="NCBI Taxonomy" id="2781853"/>
    <lineage>
        <taxon>Bacteria</taxon>
        <taxon>Bacillati</taxon>
        <taxon>Cyanobacteriota</taxon>
        <taxon>Cyanophyceae</taxon>
        <taxon>Synechococcales</taxon>
        <taxon>Petrachlorosaceae</taxon>
        <taxon>Petrachloros</taxon>
        <taxon>Petrachloros mirabilis</taxon>
    </lineage>
</organism>
<evidence type="ECO:0000313" key="20">
    <source>
        <dbReference type="Proteomes" id="UP000607397"/>
    </source>
</evidence>
<dbReference type="InterPro" id="IPR035937">
    <property type="entry name" value="FPG_N"/>
</dbReference>
<dbReference type="SMART" id="SM01232">
    <property type="entry name" value="H2TH"/>
    <property type="match status" value="1"/>
</dbReference>
<feature type="binding site" evidence="16">
    <location>
        <position position="126"/>
    </location>
    <ligand>
        <name>DNA</name>
        <dbReference type="ChEBI" id="CHEBI:16991"/>
    </ligand>
</feature>
<keyword evidence="4 16" id="KW-0479">Metal-binding</keyword>
<accession>A0A8K2A7V9</accession>
<dbReference type="SUPFAM" id="SSF81624">
    <property type="entry name" value="N-terminal domain of MutM-like DNA repair proteins"/>
    <property type="match status" value="1"/>
</dbReference>
<evidence type="ECO:0000256" key="10">
    <source>
        <dbReference type="ARBA" id="ARBA00023204"/>
    </source>
</evidence>
<dbReference type="AlphaFoldDB" id="A0A8K2A7V9"/>
<comment type="caution">
    <text evidence="19">The sequence shown here is derived from an EMBL/GenBank/DDBJ whole genome shotgun (WGS) entry which is preliminary data.</text>
</comment>
<dbReference type="GO" id="GO:0003684">
    <property type="term" value="F:damaged DNA binding"/>
    <property type="evidence" value="ECO:0007669"/>
    <property type="project" value="InterPro"/>
</dbReference>
<comment type="function">
    <text evidence="15">Involved in base excision repair of DNA damaged by oxidation or by mutagenic agents. Acts as a DNA glycosylase that recognizes and removes damaged bases. Has a preference for oxidized purines, such as 7,8-dihydro-8-oxoguanine (8-oxoG). Has AP (apurinic/apyrimidinic) lyase activity and introduces nicks in the DNA strand. Cleaves the DNA backbone by beta-delta elimination to generate a single-strand break at the site of the removed base with both 3'- and 5'-phosphates.</text>
</comment>
<proteinExistence type="inferred from homology"/>
<dbReference type="PANTHER" id="PTHR22993:SF9">
    <property type="entry name" value="FORMAMIDOPYRIMIDINE-DNA GLYCOSYLASE"/>
    <property type="match status" value="1"/>
</dbReference>
<dbReference type="Gene3D" id="1.10.8.50">
    <property type="match status" value="1"/>
</dbReference>
<feature type="active site" description="Proton donor; for beta-elimination activity" evidence="16">
    <location>
        <position position="60"/>
    </location>
</feature>
<evidence type="ECO:0000259" key="18">
    <source>
        <dbReference type="PROSITE" id="PS51068"/>
    </source>
</evidence>
<comment type="function">
    <text evidence="16">Involved in base excision repair of DNA damaged by oxidation or by mutagenic agents. Acts as DNA glycosylase that recognizes and removes damaged bases. Has a preference for oxidized purines, such as 7,8-dihydro-8-oxoguanine (8-oxoG). Has AP (apurinic/apyrimidinic) lyase activity and introduces nicks in the DNA strand. Cleaves the DNA backbone by beta-delta elimination to generate a single-strand break at the site of the removed base with both 3'- and 5'-phosphates.</text>
</comment>
<dbReference type="FunFam" id="1.10.8.50:FF:000003">
    <property type="entry name" value="Formamidopyrimidine-DNA glycosylase"/>
    <property type="match status" value="1"/>
</dbReference>
<keyword evidence="8 16" id="KW-0862">Zinc</keyword>
<evidence type="ECO:0000256" key="3">
    <source>
        <dbReference type="ARBA" id="ARBA00011245"/>
    </source>
</evidence>
<dbReference type="NCBIfam" id="TIGR00577">
    <property type="entry name" value="fpg"/>
    <property type="match status" value="1"/>
</dbReference>
<feature type="active site" description="Schiff-base intermediate with DNA" evidence="16">
    <location>
        <position position="2"/>
    </location>
</feature>
<keyword evidence="6 16" id="KW-0863">Zinc-finger</keyword>
<evidence type="ECO:0000256" key="16">
    <source>
        <dbReference type="HAMAP-Rule" id="MF_00103"/>
    </source>
</evidence>
<reference evidence="19" key="1">
    <citation type="submission" date="2019-12" db="EMBL/GenBank/DDBJ databases">
        <title>High-Quality draft genome sequences of three cyanobacteria isolated from the limestone walls of the Old Cathedral of Coimbra.</title>
        <authorList>
            <person name="Tiago I."/>
            <person name="Soares F."/>
            <person name="Portugal A."/>
        </authorList>
    </citation>
    <scope>NUCLEOTIDE SEQUENCE [LARGE SCALE GENOMIC DNA]</scope>
    <source>
        <strain evidence="19">C</strain>
    </source>
</reference>
<evidence type="ECO:0000256" key="13">
    <source>
        <dbReference type="ARBA" id="ARBA00023295"/>
    </source>
</evidence>
<evidence type="ECO:0000256" key="12">
    <source>
        <dbReference type="ARBA" id="ARBA00023268"/>
    </source>
</evidence>
<protein>
    <recommendedName>
        <fullName evidence="16">Formamidopyrimidine-DNA glycosylase</fullName>
        <shortName evidence="16">Fapy-DNA glycosylase</shortName>
        <ecNumber evidence="16">3.2.2.23</ecNumber>
    </recommendedName>
    <alternativeName>
        <fullName evidence="16">DNA-(apurinic or apyrimidinic site) lyase MutM</fullName>
        <shortName evidence="16">AP lyase MutM</shortName>
        <ecNumber evidence="16">4.2.99.18</ecNumber>
    </alternativeName>
</protein>
<dbReference type="EC" id="4.2.99.18" evidence="16"/>
<dbReference type="NCBIfam" id="NF010551">
    <property type="entry name" value="PRK13945.1"/>
    <property type="match status" value="1"/>
</dbReference>
<evidence type="ECO:0000256" key="4">
    <source>
        <dbReference type="ARBA" id="ARBA00022723"/>
    </source>
</evidence>
<dbReference type="NCBIfam" id="NF002211">
    <property type="entry name" value="PRK01103.1"/>
    <property type="match status" value="1"/>
</dbReference>
<dbReference type="Gene3D" id="3.20.190.10">
    <property type="entry name" value="MutM-like, N-terminal"/>
    <property type="match status" value="1"/>
</dbReference>
<feature type="active site" description="Proton donor; for delta-elimination activity" evidence="16">
    <location>
        <position position="280"/>
    </location>
</feature>
<evidence type="ECO:0000256" key="9">
    <source>
        <dbReference type="ARBA" id="ARBA00023125"/>
    </source>
</evidence>
<feature type="binding site" evidence="16">
    <location>
        <position position="107"/>
    </location>
    <ligand>
        <name>DNA</name>
        <dbReference type="ChEBI" id="CHEBI:16991"/>
    </ligand>
</feature>
<gene>
    <name evidence="16" type="primary">mutM</name>
    <name evidence="16" type="synonym">fpg</name>
    <name evidence="19" type="ORF">GS597_07545</name>
</gene>
<dbReference type="CDD" id="cd08966">
    <property type="entry name" value="EcFpg-like_N"/>
    <property type="match status" value="1"/>
</dbReference>
<comment type="similarity">
    <text evidence="2 16">Belongs to the FPG family.</text>
</comment>
<evidence type="ECO:0000256" key="15">
    <source>
        <dbReference type="ARBA" id="ARBA00060177"/>
    </source>
</evidence>
<comment type="cofactor">
    <cofactor evidence="16">
        <name>Zn(2+)</name>
        <dbReference type="ChEBI" id="CHEBI:29105"/>
    </cofactor>
    <text evidence="16">Binds 1 zinc ion per subunit.</text>
</comment>
<dbReference type="InterPro" id="IPR012319">
    <property type="entry name" value="FPG_cat"/>
</dbReference>
<dbReference type="GO" id="GO:0006284">
    <property type="term" value="P:base-excision repair"/>
    <property type="evidence" value="ECO:0007669"/>
    <property type="project" value="InterPro"/>
</dbReference>
<dbReference type="InterPro" id="IPR010979">
    <property type="entry name" value="Ribosomal_uS13-like_H2TH"/>
</dbReference>
<evidence type="ECO:0000256" key="11">
    <source>
        <dbReference type="ARBA" id="ARBA00023239"/>
    </source>
</evidence>
<dbReference type="EMBL" id="WVIC01000012">
    <property type="protein sequence ID" value="NCJ06365.1"/>
    <property type="molecule type" value="Genomic_DNA"/>
</dbReference>
<comment type="catalytic activity">
    <reaction evidence="14 16">
        <text>2'-deoxyribonucleotide-(2'-deoxyribose 5'-phosphate)-2'-deoxyribonucleotide-DNA = a 3'-end 2'-deoxyribonucleotide-(2,3-dehydro-2,3-deoxyribose 5'-phosphate)-DNA + a 5'-end 5'-phospho-2'-deoxyribonucleoside-DNA + H(+)</text>
        <dbReference type="Rhea" id="RHEA:66592"/>
        <dbReference type="Rhea" id="RHEA-COMP:13180"/>
        <dbReference type="Rhea" id="RHEA-COMP:16897"/>
        <dbReference type="Rhea" id="RHEA-COMP:17067"/>
        <dbReference type="ChEBI" id="CHEBI:15378"/>
        <dbReference type="ChEBI" id="CHEBI:136412"/>
        <dbReference type="ChEBI" id="CHEBI:157695"/>
        <dbReference type="ChEBI" id="CHEBI:167181"/>
        <dbReference type="EC" id="4.2.99.18"/>
    </reaction>
</comment>
<evidence type="ECO:0000256" key="5">
    <source>
        <dbReference type="ARBA" id="ARBA00022763"/>
    </source>
</evidence>
<dbReference type="SMART" id="SM00898">
    <property type="entry name" value="Fapy_DNA_glyco"/>
    <property type="match status" value="1"/>
</dbReference>
<keyword evidence="13 16" id="KW-0326">Glycosidase</keyword>
<feature type="active site" description="Proton donor" evidence="16">
    <location>
        <position position="3"/>
    </location>
</feature>
<dbReference type="InterPro" id="IPR010663">
    <property type="entry name" value="Znf_FPG/IleRS"/>
</dbReference>
<dbReference type="HAMAP" id="MF_00103">
    <property type="entry name" value="Fapy_DNA_glycosyl"/>
    <property type="match status" value="1"/>
</dbReference>
<dbReference type="Proteomes" id="UP000607397">
    <property type="component" value="Unassembled WGS sequence"/>
</dbReference>
<evidence type="ECO:0000256" key="14">
    <source>
        <dbReference type="ARBA" id="ARBA00044632"/>
    </source>
</evidence>
<dbReference type="PROSITE" id="PS01242">
    <property type="entry name" value="ZF_FPG_1"/>
    <property type="match status" value="1"/>
</dbReference>
<keyword evidence="20" id="KW-1185">Reference proteome</keyword>
<evidence type="ECO:0000256" key="7">
    <source>
        <dbReference type="ARBA" id="ARBA00022801"/>
    </source>
</evidence>
<comment type="subunit">
    <text evidence="3 16">Monomer.</text>
</comment>
<name>A0A8K2A7V9_9CYAN</name>
<feature type="domain" description="Formamidopyrimidine-DNA glycosylase catalytic" evidence="18">
    <location>
        <begin position="2"/>
        <end position="129"/>
    </location>
</feature>
<evidence type="ECO:0000256" key="6">
    <source>
        <dbReference type="ARBA" id="ARBA00022771"/>
    </source>
</evidence>
<dbReference type="PROSITE" id="PS51068">
    <property type="entry name" value="FPG_CAT"/>
    <property type="match status" value="1"/>
</dbReference>
<dbReference type="SUPFAM" id="SSF46946">
    <property type="entry name" value="S13-like H2TH domain"/>
    <property type="match status" value="1"/>
</dbReference>
<dbReference type="GO" id="GO:0008270">
    <property type="term" value="F:zinc ion binding"/>
    <property type="evidence" value="ECO:0007669"/>
    <property type="project" value="UniProtKB-UniRule"/>
</dbReference>
<dbReference type="EC" id="3.2.2.23" evidence="16"/>
<keyword evidence="5 16" id="KW-0227">DNA damage</keyword>
<feature type="domain" description="FPG-type" evidence="17">
    <location>
        <begin position="256"/>
        <end position="290"/>
    </location>
</feature>
<dbReference type="PANTHER" id="PTHR22993">
    <property type="entry name" value="FORMAMIDOPYRIMIDINE-DNA GLYCOSYLASE"/>
    <property type="match status" value="1"/>
</dbReference>
<dbReference type="InterPro" id="IPR020629">
    <property type="entry name" value="FPG_Glyclase"/>
</dbReference>
<dbReference type="Pfam" id="PF01149">
    <property type="entry name" value="Fapy_DNA_glyco"/>
    <property type="match status" value="1"/>
</dbReference>
<dbReference type="RefSeq" id="WP_161824845.1">
    <property type="nucleotide sequence ID" value="NZ_WVIC01000012.1"/>
</dbReference>
<keyword evidence="9 16" id="KW-0238">DNA-binding</keyword>
<dbReference type="GO" id="GO:0140078">
    <property type="term" value="F:class I DNA-(apurinic or apyrimidinic site) endonuclease activity"/>
    <property type="evidence" value="ECO:0007669"/>
    <property type="project" value="UniProtKB-EC"/>
</dbReference>